<dbReference type="SUPFAM" id="SSF53335">
    <property type="entry name" value="S-adenosyl-L-methionine-dependent methyltransferases"/>
    <property type="match status" value="1"/>
</dbReference>
<evidence type="ECO:0000256" key="1">
    <source>
        <dbReference type="ARBA" id="ARBA00022679"/>
    </source>
</evidence>
<comment type="caution">
    <text evidence="3">The sequence shown here is derived from an EMBL/GenBank/DDBJ whole genome shotgun (WGS) entry which is preliminary data.</text>
</comment>
<feature type="region of interest" description="Disordered" evidence="2">
    <location>
        <begin position="205"/>
        <end position="231"/>
    </location>
</feature>
<keyword evidence="1" id="KW-0808">Transferase</keyword>
<dbReference type="CDD" id="cd02440">
    <property type="entry name" value="AdoMet_MTases"/>
    <property type="match status" value="1"/>
</dbReference>
<keyword evidence="4" id="KW-1185">Reference proteome</keyword>
<dbReference type="Proteomes" id="UP001396898">
    <property type="component" value="Unassembled WGS sequence"/>
</dbReference>
<gene>
    <name evidence="3" type="ORF">PG991_006817</name>
</gene>
<sequence length="377" mass="39819">MVQTRRTAAAAAAAATAAVTSTPTAAPPATKDTTASDTTKTVAPNSSSTTTTAAAPTPTTTTTTAAEMMTPTTTSSTTKNNARFNAEAAAWDSNPFIQAMSAEAWRAIQNNVTCFRDSSDDASLPARPDVLEIGCGTGTLSLLVAPHARQLVAVDAAEGMVEVLRGKLADNAAVNEKEDSAGKGKKSRMPKLDFGNVVPVCVMLEDPEDPSLPPGTEEQQQQQHNGHGGVGGRPDRIKFDLVISHLVLHHIPDLAPVLGTMLGCLKPGGVAALTDFEDFGPEARRFHPEGKMEGVERHGIEKEGMRRLMREVGFADVRVEVAWTASKSVERFPGEFGDKAEGGGGEGGDDGVSVFDLKASEEIRYLGMYGVYASHWR</sequence>
<organism evidence="3 4">
    <name type="scientific">Apiospora marii</name>
    <dbReference type="NCBI Taxonomy" id="335849"/>
    <lineage>
        <taxon>Eukaryota</taxon>
        <taxon>Fungi</taxon>
        <taxon>Dikarya</taxon>
        <taxon>Ascomycota</taxon>
        <taxon>Pezizomycotina</taxon>
        <taxon>Sordariomycetes</taxon>
        <taxon>Xylariomycetidae</taxon>
        <taxon>Amphisphaeriales</taxon>
        <taxon>Apiosporaceae</taxon>
        <taxon>Apiospora</taxon>
    </lineage>
</organism>
<dbReference type="Pfam" id="PF13489">
    <property type="entry name" value="Methyltransf_23"/>
    <property type="match status" value="1"/>
</dbReference>
<dbReference type="InterPro" id="IPR029063">
    <property type="entry name" value="SAM-dependent_MTases_sf"/>
</dbReference>
<reference evidence="3 4" key="1">
    <citation type="submission" date="2023-01" db="EMBL/GenBank/DDBJ databases">
        <title>Analysis of 21 Apiospora genomes using comparative genomics revels a genus with tremendous synthesis potential of carbohydrate active enzymes and secondary metabolites.</title>
        <authorList>
            <person name="Sorensen T."/>
        </authorList>
    </citation>
    <scope>NUCLEOTIDE SEQUENCE [LARGE SCALE GENOMIC DNA]</scope>
    <source>
        <strain evidence="3 4">CBS 20057</strain>
    </source>
</reference>
<dbReference type="PANTHER" id="PTHR43861:SF3">
    <property type="entry name" value="PUTATIVE (AFU_ORTHOLOGUE AFUA_2G14390)-RELATED"/>
    <property type="match status" value="1"/>
</dbReference>
<evidence type="ECO:0000313" key="3">
    <source>
        <dbReference type="EMBL" id="KAK8022936.1"/>
    </source>
</evidence>
<dbReference type="Gene3D" id="3.40.50.150">
    <property type="entry name" value="Vaccinia Virus protein VP39"/>
    <property type="match status" value="1"/>
</dbReference>
<accession>A0ABR1RYC8</accession>
<evidence type="ECO:0000313" key="4">
    <source>
        <dbReference type="Proteomes" id="UP001396898"/>
    </source>
</evidence>
<dbReference type="EMBL" id="JAQQWI010000009">
    <property type="protein sequence ID" value="KAK8022936.1"/>
    <property type="molecule type" value="Genomic_DNA"/>
</dbReference>
<protein>
    <recommendedName>
        <fullName evidence="5">S-adenosyl-L-methionine-dependent methyltransferase</fullName>
    </recommendedName>
</protein>
<feature type="region of interest" description="Disordered" evidence="2">
    <location>
        <begin position="16"/>
        <end position="64"/>
    </location>
</feature>
<dbReference type="PANTHER" id="PTHR43861">
    <property type="entry name" value="TRANS-ACONITATE 2-METHYLTRANSFERASE-RELATED"/>
    <property type="match status" value="1"/>
</dbReference>
<name>A0ABR1RYC8_9PEZI</name>
<proteinExistence type="predicted"/>
<evidence type="ECO:0000256" key="2">
    <source>
        <dbReference type="SAM" id="MobiDB-lite"/>
    </source>
</evidence>
<evidence type="ECO:0008006" key="5">
    <source>
        <dbReference type="Google" id="ProtNLM"/>
    </source>
</evidence>